<dbReference type="GO" id="GO:0005576">
    <property type="term" value="C:extracellular region"/>
    <property type="evidence" value="ECO:0007669"/>
    <property type="project" value="UniProtKB-SubCell"/>
</dbReference>
<dbReference type="PRINTS" id="PR00722">
    <property type="entry name" value="CHYMOTRYPSIN"/>
</dbReference>
<name>T1GD36_MEGSC</name>
<dbReference type="Gene3D" id="2.40.10.10">
    <property type="entry name" value="Trypsin-like serine proteases"/>
    <property type="match status" value="1"/>
</dbReference>
<feature type="compositionally biased region" description="Basic and acidic residues" evidence="6">
    <location>
        <begin position="524"/>
        <end position="542"/>
    </location>
</feature>
<dbReference type="AlphaFoldDB" id="T1GD36"/>
<dbReference type="InterPro" id="IPR043504">
    <property type="entry name" value="Peptidase_S1_PA_chymotrypsin"/>
</dbReference>
<reference evidence="9" key="2">
    <citation type="submission" date="2015-06" db="UniProtKB">
        <authorList>
            <consortium name="EnsemblMetazoa"/>
        </authorList>
    </citation>
    <scope>IDENTIFICATION</scope>
</reference>
<dbReference type="OMA" id="IYAQPVT"/>
<dbReference type="SMART" id="SM00020">
    <property type="entry name" value="Tryp_SPc"/>
    <property type="match status" value="1"/>
</dbReference>
<dbReference type="CDD" id="cd00190">
    <property type="entry name" value="Tryp_SPc"/>
    <property type="match status" value="1"/>
</dbReference>
<sequence>MKFKFVAILIAALVGTTLAGDSWAWGNKDAVDDAKPVVKESKLERRSADVEANKDEEVQGRNFVEEIIDQILRGRREGRTLGEYDQVYADPNIQNALNNGDDSQARNLIKDKLCNLGLMSCDYGEEKRPFYSQIYAQGPPPPNRMHGPPYGPPRPMPMPITSNFGGPPPPPNRYGAQPPRKVGYGFDGPPKQGPVYSGSPSVQGLGPIFSSPPASANGADIIYTKPPPGAIIYGSDKPGYEHEGGDAPYNFEHIVKDKIQVSENQQNSFYAPHPDISKTGSVLTDATLQQHVHHHYHHVDGAGAAPGVPVGASNSITADFASLAQSTGGFAPSVGALSSNSVNNFNSFESNKKETLYQSGFNSASGSLTNNFYAKPNSGLNTGIVGSQKPSGYGSFGSQSQGGFGSSGFGSSGAGSSFHSSNPDYFKKELNYNNGNNGNQFNSFGSQNKYESQFQSGYNKYDTSRNQHVDCTCVPIQQCPASDRIGRKDDLLLPIDPRNLAGKDIEALPEIDGNSTLTNTTTESPKEESKKTKRDVSAADKQSDDDEQLGDVEGRQLDYGIPAITAIGLSKRKVLPTFGISFGLPYPSGAYPHNAFGQVPAQNQHFGAISPNGLDLGLINVNPKTEFGEKVVKPLVNLHVTPNENIIHKVGSLFHKKPLVHEHYHHHDHYHPEIHYAPDFHDYHEHDHEHDHIAPVQVPPSGFGNPFPPLHGIDGGFDNHYNNFQQPESYIPQFTSPGNFHQPEPYTPQLTSPGGFGGSGYGGYGPTGGNALFSPSGSGSDFGYGYERSANVSSNVKFEDDGRDTPTAYAENYRNYRRTGKQLNDYHSIPTQAPGSWEGSSFVKFPNSRRRRSVEETESSDESVMAREKRQYYGRPQPQPQQCRVNEVCCRRPFRPPQQQQFGKCGTRNAHGITGRIKNPVYVDGDAEFGEYPWHAGILKKDPKESVYVCGGTLIDAQHIITAAHCIKSYQGFDLRVRLGEWDVNHDVEFFPYIERDVISVHVHPEYYAGTLDNDLAILKIDQPVDFQKNPHISAACLPDKFTDFTGARCWTTGWGKDAFGEYGKYQNILKEVDVPIIGHGQCQQQLRQTRLGYSYNLNPGFLCAGGEEGKDACKGDGGGPLVCERNGAWNVVGVVSWGIGCGQVNVPGVYVRVAHYLTGSTRSLTAIKDENSRNHH</sequence>
<dbReference type="PROSITE" id="PS00134">
    <property type="entry name" value="TRYPSIN_HIS"/>
    <property type="match status" value="1"/>
</dbReference>
<proteinExistence type="predicted"/>
<dbReference type="STRING" id="36166.T1GD36"/>
<organism evidence="9 10">
    <name type="scientific">Megaselia scalaris</name>
    <name type="common">Humpbacked fly</name>
    <name type="synonym">Phora scalaris</name>
    <dbReference type="NCBI Taxonomy" id="36166"/>
    <lineage>
        <taxon>Eukaryota</taxon>
        <taxon>Metazoa</taxon>
        <taxon>Ecdysozoa</taxon>
        <taxon>Arthropoda</taxon>
        <taxon>Hexapoda</taxon>
        <taxon>Insecta</taxon>
        <taxon>Pterygota</taxon>
        <taxon>Neoptera</taxon>
        <taxon>Endopterygota</taxon>
        <taxon>Diptera</taxon>
        <taxon>Brachycera</taxon>
        <taxon>Muscomorpha</taxon>
        <taxon>Platypezoidea</taxon>
        <taxon>Phoridae</taxon>
        <taxon>Megaseliini</taxon>
        <taxon>Megaselia</taxon>
    </lineage>
</organism>
<keyword evidence="7" id="KW-0732">Signal</keyword>
<feature type="domain" description="Peptidase S1" evidence="8">
    <location>
        <begin position="922"/>
        <end position="1166"/>
    </location>
</feature>
<dbReference type="FunFam" id="2.40.10.10:FF:000038">
    <property type="entry name" value="Serine protease"/>
    <property type="match status" value="1"/>
</dbReference>
<dbReference type="GO" id="GO:0004252">
    <property type="term" value="F:serine-type endopeptidase activity"/>
    <property type="evidence" value="ECO:0007669"/>
    <property type="project" value="InterPro"/>
</dbReference>
<feature type="chain" id="PRO_5004576829" description="Phenoloxidase-activating factor 2" evidence="7">
    <location>
        <begin position="20"/>
        <end position="1177"/>
    </location>
</feature>
<dbReference type="EMBL" id="CAQQ02122024">
    <property type="status" value="NOT_ANNOTATED_CDS"/>
    <property type="molecule type" value="Genomic_DNA"/>
</dbReference>
<reference evidence="10" key="1">
    <citation type="submission" date="2013-02" db="EMBL/GenBank/DDBJ databases">
        <authorList>
            <person name="Hughes D."/>
        </authorList>
    </citation>
    <scope>NUCLEOTIDE SEQUENCE</scope>
    <source>
        <strain>Durham</strain>
        <strain evidence="10">NC isolate 2 -- Noor lab</strain>
    </source>
</reference>
<evidence type="ECO:0000256" key="4">
    <source>
        <dbReference type="ARBA" id="ARBA00068096"/>
    </source>
</evidence>
<dbReference type="Proteomes" id="UP000015102">
    <property type="component" value="Unassembled WGS sequence"/>
</dbReference>
<feature type="signal peptide" evidence="7">
    <location>
        <begin position="1"/>
        <end position="19"/>
    </location>
</feature>
<dbReference type="InterPro" id="IPR018114">
    <property type="entry name" value="TRYPSIN_HIS"/>
</dbReference>
<protein>
    <recommendedName>
        <fullName evidence="4">Phenoloxidase-activating factor 2</fullName>
    </recommendedName>
    <alternativeName>
        <fullName evidence="5">Prophenoloxidase-activating factor II</fullName>
    </alternativeName>
</protein>
<accession>T1GD36</accession>
<evidence type="ECO:0000256" key="7">
    <source>
        <dbReference type="SAM" id="SignalP"/>
    </source>
</evidence>
<dbReference type="InterPro" id="IPR001314">
    <property type="entry name" value="Peptidase_S1A"/>
</dbReference>
<evidence type="ECO:0000256" key="5">
    <source>
        <dbReference type="ARBA" id="ARBA00076468"/>
    </source>
</evidence>
<dbReference type="InterPro" id="IPR009003">
    <property type="entry name" value="Peptidase_S1_PA"/>
</dbReference>
<evidence type="ECO:0000313" key="10">
    <source>
        <dbReference type="Proteomes" id="UP000015102"/>
    </source>
</evidence>
<dbReference type="GO" id="GO:0006508">
    <property type="term" value="P:proteolysis"/>
    <property type="evidence" value="ECO:0007669"/>
    <property type="project" value="InterPro"/>
</dbReference>
<dbReference type="EnsemblMetazoa" id="MESCA001215-RA">
    <property type="protein sequence ID" value="MESCA001215-PA"/>
    <property type="gene ID" value="MESCA001215"/>
</dbReference>
<dbReference type="SUPFAM" id="SSF50494">
    <property type="entry name" value="Trypsin-like serine proteases"/>
    <property type="match status" value="1"/>
</dbReference>
<feature type="region of interest" description="Disordered" evidence="6">
    <location>
        <begin position="847"/>
        <end position="878"/>
    </location>
</feature>
<evidence type="ECO:0000256" key="2">
    <source>
        <dbReference type="ARBA" id="ARBA00022525"/>
    </source>
</evidence>
<dbReference type="PANTHER" id="PTHR24258">
    <property type="entry name" value="SERINE PROTEASE-RELATED"/>
    <property type="match status" value="1"/>
</dbReference>
<dbReference type="HOGENOM" id="CLU_003791_0_0_1"/>
<keyword evidence="10" id="KW-1185">Reference proteome</keyword>
<dbReference type="PANTHER" id="PTHR24258:SF142">
    <property type="entry name" value="PEPTIDASE S1 DOMAIN-CONTAINING PROTEIN"/>
    <property type="match status" value="1"/>
</dbReference>
<evidence type="ECO:0000256" key="3">
    <source>
        <dbReference type="ARBA" id="ARBA00023157"/>
    </source>
</evidence>
<dbReference type="PROSITE" id="PS50240">
    <property type="entry name" value="TRYPSIN_DOM"/>
    <property type="match status" value="1"/>
</dbReference>
<evidence type="ECO:0000313" key="9">
    <source>
        <dbReference type="EnsemblMetazoa" id="MESCA001215-PA"/>
    </source>
</evidence>
<evidence type="ECO:0000256" key="6">
    <source>
        <dbReference type="SAM" id="MobiDB-lite"/>
    </source>
</evidence>
<evidence type="ECO:0000259" key="8">
    <source>
        <dbReference type="PROSITE" id="PS50240"/>
    </source>
</evidence>
<feature type="region of interest" description="Disordered" evidence="6">
    <location>
        <begin position="504"/>
        <end position="554"/>
    </location>
</feature>
<evidence type="ECO:0000256" key="1">
    <source>
        <dbReference type="ARBA" id="ARBA00004613"/>
    </source>
</evidence>
<dbReference type="InterPro" id="IPR001254">
    <property type="entry name" value="Trypsin_dom"/>
</dbReference>
<keyword evidence="3" id="KW-1015">Disulfide bond</keyword>
<keyword evidence="2" id="KW-0964">Secreted</keyword>
<comment type="subcellular location">
    <subcellularLocation>
        <location evidence="1">Secreted</location>
    </subcellularLocation>
</comment>
<dbReference type="Pfam" id="PF00089">
    <property type="entry name" value="Trypsin"/>
    <property type="match status" value="1"/>
</dbReference>